<gene>
    <name evidence="2" type="ORF">WFA24289_01023</name>
</gene>
<evidence type="ECO:0000313" key="2">
    <source>
        <dbReference type="EMBL" id="CAH0416711.1"/>
    </source>
</evidence>
<reference evidence="2 3" key="1">
    <citation type="submission" date="2021-11" db="EMBL/GenBank/DDBJ databases">
        <authorList>
            <person name="Depoorter E."/>
        </authorList>
    </citation>
    <scope>NUCLEOTIDE SEQUENCE [LARGE SCALE GENOMIC DNA]</scope>
    <source>
        <strain evidence="2 3">LMG 24289</strain>
    </source>
</reference>
<dbReference type="Proteomes" id="UP000789707">
    <property type="component" value="Unassembled WGS sequence"/>
</dbReference>
<name>A0ABN8BJY2_9LACO</name>
<dbReference type="InterPro" id="IPR010982">
    <property type="entry name" value="Lambda_DNA-bd_dom_sf"/>
</dbReference>
<dbReference type="RefSeq" id="WP_230096755.1">
    <property type="nucleotide sequence ID" value="NZ_CAKKNS010000004.1"/>
</dbReference>
<dbReference type="Gene3D" id="1.10.260.40">
    <property type="entry name" value="lambda repressor-like DNA-binding domains"/>
    <property type="match status" value="1"/>
</dbReference>
<feature type="domain" description="HTH cro/C1-type" evidence="1">
    <location>
        <begin position="6"/>
        <end position="69"/>
    </location>
</feature>
<comment type="caution">
    <text evidence="2">The sequence shown here is derived from an EMBL/GenBank/DDBJ whole genome shotgun (WGS) entry which is preliminary data.</text>
</comment>
<dbReference type="CDD" id="cd00093">
    <property type="entry name" value="HTH_XRE"/>
    <property type="match status" value="1"/>
</dbReference>
<organism evidence="2 3">
    <name type="scientific">Periweissella fabaria</name>
    <dbReference type="NCBI Taxonomy" id="546157"/>
    <lineage>
        <taxon>Bacteria</taxon>
        <taxon>Bacillati</taxon>
        <taxon>Bacillota</taxon>
        <taxon>Bacilli</taxon>
        <taxon>Lactobacillales</taxon>
        <taxon>Lactobacillaceae</taxon>
        <taxon>Periweissella</taxon>
    </lineage>
</organism>
<keyword evidence="3" id="KW-1185">Reference proteome</keyword>
<dbReference type="PROSITE" id="PS50943">
    <property type="entry name" value="HTH_CROC1"/>
    <property type="match status" value="1"/>
</dbReference>
<evidence type="ECO:0000313" key="3">
    <source>
        <dbReference type="Proteomes" id="UP000789707"/>
    </source>
</evidence>
<sequence>MFPERLRALRRGRHITLEALAEALNEHLSPQEKPNTASQIGNWERGVRTPSYIEVKKIATYFNVSLDYLVGHSQHTEIDLAMLFLSESLLSFNKEPLDNQDRYEIFQLIDGYLHGKSSRHNNVPIDHQEALDLDF</sequence>
<dbReference type="SMART" id="SM00530">
    <property type="entry name" value="HTH_XRE"/>
    <property type="match status" value="1"/>
</dbReference>
<accession>A0ABN8BJY2</accession>
<dbReference type="Pfam" id="PF12844">
    <property type="entry name" value="HTH_19"/>
    <property type="match status" value="1"/>
</dbReference>
<dbReference type="InterPro" id="IPR001387">
    <property type="entry name" value="Cro/C1-type_HTH"/>
</dbReference>
<dbReference type="SUPFAM" id="SSF47413">
    <property type="entry name" value="lambda repressor-like DNA-binding domains"/>
    <property type="match status" value="1"/>
</dbReference>
<protein>
    <recommendedName>
        <fullName evidence="1">HTH cro/C1-type domain-containing protein</fullName>
    </recommendedName>
</protein>
<evidence type="ECO:0000259" key="1">
    <source>
        <dbReference type="PROSITE" id="PS50943"/>
    </source>
</evidence>
<dbReference type="EMBL" id="CAKKNS010000004">
    <property type="protein sequence ID" value="CAH0416711.1"/>
    <property type="molecule type" value="Genomic_DNA"/>
</dbReference>
<proteinExistence type="predicted"/>